<feature type="transmembrane region" description="Helical" evidence="1">
    <location>
        <begin position="140"/>
        <end position="159"/>
    </location>
</feature>
<keyword evidence="1" id="KW-1133">Transmembrane helix</keyword>
<dbReference type="Pfam" id="PF03729">
    <property type="entry name" value="DUF308"/>
    <property type="match status" value="2"/>
</dbReference>
<keyword evidence="1" id="KW-0812">Transmembrane</keyword>
<evidence type="ECO:0000256" key="1">
    <source>
        <dbReference type="SAM" id="Phobius"/>
    </source>
</evidence>
<dbReference type="AlphaFoldDB" id="A0A0P0Z1T8"/>
<dbReference type="PANTHER" id="PTHR34989:SF1">
    <property type="entry name" value="PROTEIN HDED"/>
    <property type="match status" value="1"/>
</dbReference>
<organism evidence="2">
    <name type="scientific">Aureimonas frigidaquae</name>
    <dbReference type="NCBI Taxonomy" id="424757"/>
    <lineage>
        <taxon>Bacteria</taxon>
        <taxon>Pseudomonadati</taxon>
        <taxon>Pseudomonadota</taxon>
        <taxon>Alphaproteobacteria</taxon>
        <taxon>Hyphomicrobiales</taxon>
        <taxon>Aurantimonadaceae</taxon>
        <taxon>Aureimonas</taxon>
    </lineage>
</organism>
<name>A0A0P0Z1T8_9HYPH</name>
<dbReference type="InterPro" id="IPR005325">
    <property type="entry name" value="DUF308_memb"/>
</dbReference>
<protein>
    <recommendedName>
        <fullName evidence="3">HdeD family acid-resistance protein</fullName>
    </recommendedName>
</protein>
<feature type="transmembrane region" description="Helical" evidence="1">
    <location>
        <begin position="26"/>
        <end position="50"/>
    </location>
</feature>
<feature type="transmembrane region" description="Helical" evidence="1">
    <location>
        <begin position="110"/>
        <end position="128"/>
    </location>
</feature>
<dbReference type="RefSeq" id="WP_062226696.1">
    <property type="nucleotide sequence ID" value="NZ_BBWR01000003.1"/>
</dbReference>
<accession>A0A0P0Z1T8</accession>
<dbReference type="PANTHER" id="PTHR34989">
    <property type="entry name" value="PROTEIN HDED"/>
    <property type="match status" value="1"/>
</dbReference>
<keyword evidence="1" id="KW-0472">Membrane</keyword>
<feature type="transmembrane region" description="Helical" evidence="1">
    <location>
        <begin position="165"/>
        <end position="189"/>
    </location>
</feature>
<evidence type="ECO:0000313" key="2">
    <source>
        <dbReference type="EMBL" id="BAT27655.1"/>
    </source>
</evidence>
<sequence length="195" mass="20625">MTLPKDRPAAAGAIERRFRSELHDHWKAYALQGGLMLAVGILALLAPFAATLASTLFFGWLLIIGGVMGIVAAFQARAHSGFWSNLALAVLAAVLGAVIVYNPVAGAVTLTWMLATYFLVTAFLEFALARAIRSGSRSGWWALVLTGILNIVLAVLLILGLPGTAVWAVGVFLGISFIFSGSSLLFAALDARRNP</sequence>
<proteinExistence type="predicted"/>
<feature type="transmembrane region" description="Helical" evidence="1">
    <location>
        <begin position="86"/>
        <end position="104"/>
    </location>
</feature>
<dbReference type="EMBL" id="LC066375">
    <property type="protein sequence ID" value="BAT27655.1"/>
    <property type="molecule type" value="Genomic_DNA"/>
</dbReference>
<dbReference type="InterPro" id="IPR052712">
    <property type="entry name" value="Acid_resist_chaperone_HdeD"/>
</dbReference>
<reference evidence="2" key="1">
    <citation type="journal article" date="2015" name="Proc. Natl. Acad. Sci. U.S.A.">
        <title>Bacterial clade with the ribosomal RNA operon on a small plasmid rather than the chromosome.</title>
        <authorList>
            <person name="Anda M."/>
            <person name="Ohtsubo Y."/>
            <person name="Okubo T."/>
            <person name="Sugawara M."/>
            <person name="Nagata Y."/>
            <person name="Tsuda M."/>
            <person name="Minamisawa K."/>
            <person name="Mitsui H."/>
        </authorList>
    </citation>
    <scope>NUCLEOTIDE SEQUENCE</scope>
    <source>
        <strain evidence="2">JCM 14755</strain>
    </source>
</reference>
<dbReference type="OrthoDB" id="21979at2"/>
<feature type="transmembrane region" description="Helical" evidence="1">
    <location>
        <begin position="56"/>
        <end position="74"/>
    </location>
</feature>
<evidence type="ECO:0008006" key="3">
    <source>
        <dbReference type="Google" id="ProtNLM"/>
    </source>
</evidence>
<dbReference type="GO" id="GO:0005886">
    <property type="term" value="C:plasma membrane"/>
    <property type="evidence" value="ECO:0007669"/>
    <property type="project" value="TreeGrafter"/>
</dbReference>